<dbReference type="SMART" id="SM00827">
    <property type="entry name" value="PKS_AT"/>
    <property type="match status" value="1"/>
</dbReference>
<proteinExistence type="predicted"/>
<dbReference type="Pfam" id="PF00698">
    <property type="entry name" value="Acyl_transf_1"/>
    <property type="match status" value="1"/>
</dbReference>
<dbReference type="EMBL" id="JAAKZW010000001">
    <property type="protein sequence ID" value="NGO74117.1"/>
    <property type="molecule type" value="Genomic_DNA"/>
</dbReference>
<dbReference type="InterPro" id="IPR009081">
    <property type="entry name" value="PP-bd_ACP"/>
</dbReference>
<dbReference type="Proteomes" id="UP000481109">
    <property type="component" value="Unassembled WGS sequence"/>
</dbReference>
<accession>A0A6G4XBA1</accession>
<evidence type="ECO:0000256" key="3">
    <source>
        <dbReference type="ARBA" id="ARBA00023194"/>
    </source>
</evidence>
<organism evidence="8 9">
    <name type="scientific">Streptomyces mesophilus</name>
    <dbReference type="NCBI Taxonomy" id="1775132"/>
    <lineage>
        <taxon>Bacteria</taxon>
        <taxon>Bacillati</taxon>
        <taxon>Actinomycetota</taxon>
        <taxon>Actinomycetes</taxon>
        <taxon>Kitasatosporales</taxon>
        <taxon>Streptomycetaceae</taxon>
        <taxon>Streptomyces</taxon>
    </lineage>
</organism>
<dbReference type="SUPFAM" id="SSF52151">
    <property type="entry name" value="FabD/lysophospholipase-like"/>
    <property type="match status" value="1"/>
</dbReference>
<keyword evidence="2 8" id="KW-0808">Transferase</keyword>
<reference evidence="8 9" key="1">
    <citation type="submission" date="2020-02" db="EMBL/GenBank/DDBJ databases">
        <title>Whole-genome analyses of novel actinobacteria.</title>
        <authorList>
            <person name="Sahin N."/>
            <person name="Tokatli A."/>
        </authorList>
    </citation>
    <scope>NUCLEOTIDE SEQUENCE [LARGE SCALE GENOMIC DNA]</scope>
    <source>
        <strain evidence="8 9">YC504</strain>
    </source>
</reference>
<dbReference type="InterPro" id="IPR001227">
    <property type="entry name" value="Ac_transferase_dom_sf"/>
</dbReference>
<dbReference type="Gene3D" id="1.10.1200.10">
    <property type="entry name" value="ACP-like"/>
    <property type="match status" value="1"/>
</dbReference>
<evidence type="ECO:0000256" key="1">
    <source>
        <dbReference type="ARBA" id="ARBA00013258"/>
    </source>
</evidence>
<feature type="compositionally biased region" description="Low complexity" evidence="6">
    <location>
        <begin position="321"/>
        <end position="330"/>
    </location>
</feature>
<dbReference type="InterPro" id="IPR036736">
    <property type="entry name" value="ACP-like_sf"/>
</dbReference>
<comment type="catalytic activity">
    <reaction evidence="5">
        <text>holo-[ACP] + malonyl-CoA = malonyl-[ACP] + CoA</text>
        <dbReference type="Rhea" id="RHEA:41792"/>
        <dbReference type="Rhea" id="RHEA-COMP:9623"/>
        <dbReference type="Rhea" id="RHEA-COMP:9685"/>
        <dbReference type="ChEBI" id="CHEBI:57287"/>
        <dbReference type="ChEBI" id="CHEBI:57384"/>
        <dbReference type="ChEBI" id="CHEBI:64479"/>
        <dbReference type="ChEBI" id="CHEBI:78449"/>
        <dbReference type="EC" id="2.3.1.39"/>
    </reaction>
</comment>
<evidence type="ECO:0000256" key="4">
    <source>
        <dbReference type="ARBA" id="ARBA00023315"/>
    </source>
</evidence>
<dbReference type="PANTHER" id="PTHR42681">
    <property type="entry name" value="MALONYL-COA-ACYL CARRIER PROTEIN TRANSACYLASE, MITOCHONDRIAL"/>
    <property type="match status" value="1"/>
</dbReference>
<dbReference type="InterPro" id="IPR016035">
    <property type="entry name" value="Acyl_Trfase/lysoPLipase"/>
</dbReference>
<dbReference type="GO" id="GO:0005829">
    <property type="term" value="C:cytosol"/>
    <property type="evidence" value="ECO:0007669"/>
    <property type="project" value="TreeGrafter"/>
</dbReference>
<keyword evidence="3" id="KW-0045">Antibiotic biosynthesis</keyword>
<name>A0A6G4XBA1_9ACTN</name>
<gene>
    <name evidence="8" type="ORF">G6045_00200</name>
</gene>
<dbReference type="InterPro" id="IPR016036">
    <property type="entry name" value="Malonyl_transacylase_ACP-bd"/>
</dbReference>
<evidence type="ECO:0000313" key="8">
    <source>
        <dbReference type="EMBL" id="NGO74117.1"/>
    </source>
</evidence>
<sequence>MSDSPTLIAFPGAASYQPGALASLAEKDGTVRGFLSVIDEVSQEFDGGPVTGPLLERGERDLPTLMREDPIAFHLAIYAGALAAYRALPERPEGHRRILLGLSLGEVMALVAGGAYDVVSGARIVAHRTRLLCDLLGEDTGAVVLEADAERAEHLLAALGNPSLAVAVENTATQTVVCGPATAVGELHDLAQQLGLRASRIATPFASHHPSYQHVSDRLWHDIKGLPQRPLREPVYSPISGGFYRDGEDLARAVADHISRPVRLRTALQLLHSTGVEEFIECAARPLLTPLIATVLTPGAPARTEPAERRSVPPQQRRETALPAPEIPVAAPAPPGETCTFDELRAVYVEALGYPPEAFEPETDLEADLGITSMRQTEILGKVLNRFELADLPDSFAVSAYPTMGEILEFVRAHAAPAPGAGK</sequence>
<evidence type="ECO:0000259" key="7">
    <source>
        <dbReference type="PROSITE" id="PS50075"/>
    </source>
</evidence>
<evidence type="ECO:0000256" key="6">
    <source>
        <dbReference type="SAM" id="MobiDB-lite"/>
    </source>
</evidence>
<dbReference type="Gene3D" id="3.40.366.10">
    <property type="entry name" value="Malonyl-Coenzyme A Acyl Carrier Protein, domain 2"/>
    <property type="match status" value="1"/>
</dbReference>
<dbReference type="GO" id="GO:0004314">
    <property type="term" value="F:[acyl-carrier-protein] S-malonyltransferase activity"/>
    <property type="evidence" value="ECO:0007669"/>
    <property type="project" value="UniProtKB-EC"/>
</dbReference>
<feature type="compositionally biased region" description="Basic and acidic residues" evidence="6">
    <location>
        <begin position="305"/>
        <end position="320"/>
    </location>
</feature>
<feature type="region of interest" description="Disordered" evidence="6">
    <location>
        <begin position="299"/>
        <end position="335"/>
    </location>
</feature>
<protein>
    <recommendedName>
        <fullName evidence="1">[acyl-carrier-protein] S-malonyltransferase</fullName>
        <ecNumber evidence="1">2.3.1.39</ecNumber>
    </recommendedName>
</protein>
<comment type="caution">
    <text evidence="8">The sequence shown here is derived from an EMBL/GenBank/DDBJ whole genome shotgun (WGS) entry which is preliminary data.</text>
</comment>
<dbReference type="Pfam" id="PF00550">
    <property type="entry name" value="PP-binding"/>
    <property type="match status" value="1"/>
</dbReference>
<dbReference type="SUPFAM" id="SSF47336">
    <property type="entry name" value="ACP-like"/>
    <property type="match status" value="1"/>
</dbReference>
<dbReference type="InterPro" id="IPR050858">
    <property type="entry name" value="Mal-CoA-ACP_Trans/PKS_FabD"/>
</dbReference>
<keyword evidence="9" id="KW-1185">Reference proteome</keyword>
<evidence type="ECO:0000256" key="2">
    <source>
        <dbReference type="ARBA" id="ARBA00022679"/>
    </source>
</evidence>
<feature type="domain" description="Carrier" evidence="7">
    <location>
        <begin position="338"/>
        <end position="415"/>
    </location>
</feature>
<evidence type="ECO:0000256" key="5">
    <source>
        <dbReference type="ARBA" id="ARBA00048462"/>
    </source>
</evidence>
<dbReference type="EC" id="2.3.1.39" evidence="1"/>
<dbReference type="Gene3D" id="3.30.70.250">
    <property type="entry name" value="Malonyl-CoA ACP transacylase, ACP-binding"/>
    <property type="match status" value="1"/>
</dbReference>
<dbReference type="PROSITE" id="PS50075">
    <property type="entry name" value="CARRIER"/>
    <property type="match status" value="1"/>
</dbReference>
<dbReference type="GO" id="GO:0006633">
    <property type="term" value="P:fatty acid biosynthetic process"/>
    <property type="evidence" value="ECO:0007669"/>
    <property type="project" value="TreeGrafter"/>
</dbReference>
<dbReference type="SUPFAM" id="SSF55048">
    <property type="entry name" value="Probable ACP-binding domain of malonyl-CoA ACP transacylase"/>
    <property type="match status" value="1"/>
</dbReference>
<dbReference type="AlphaFoldDB" id="A0A6G4XBA1"/>
<dbReference type="RefSeq" id="WP_165329640.1">
    <property type="nucleotide sequence ID" value="NZ_JAAKZW010000001.1"/>
</dbReference>
<dbReference type="GO" id="GO:0017000">
    <property type="term" value="P:antibiotic biosynthetic process"/>
    <property type="evidence" value="ECO:0007669"/>
    <property type="project" value="UniProtKB-KW"/>
</dbReference>
<dbReference type="InterPro" id="IPR014043">
    <property type="entry name" value="Acyl_transferase_dom"/>
</dbReference>
<keyword evidence="4 8" id="KW-0012">Acyltransferase</keyword>
<evidence type="ECO:0000313" key="9">
    <source>
        <dbReference type="Proteomes" id="UP000481109"/>
    </source>
</evidence>
<dbReference type="PANTHER" id="PTHR42681:SF1">
    <property type="entry name" value="MALONYL-COA-ACYL CARRIER PROTEIN TRANSACYLASE, MITOCHONDRIAL"/>
    <property type="match status" value="1"/>
</dbReference>